<sequence>MSTTNQVRPAIESSSFAGRYPGIRDALSVNKIPGEADTVNYEIEDDISGEQEALPNHFELPAPSFIDGGIYGSDNGESKQDEGDNMNIGDRDVGSMDVDGEEEGEGHLEDSEAKADKEVLDEMLETLGQKKHAQGINSDLRNILKEVSKGISEPTLKSYTG</sequence>
<name>A0ABR3EW30_9AGAR</name>
<keyword evidence="3" id="KW-1185">Reference proteome</keyword>
<comment type="caution">
    <text evidence="2">The sequence shown here is derived from an EMBL/GenBank/DDBJ whole genome shotgun (WGS) entry which is preliminary data.</text>
</comment>
<organism evidence="2 3">
    <name type="scientific">Marasmius crinis-equi</name>
    <dbReference type="NCBI Taxonomy" id="585013"/>
    <lineage>
        <taxon>Eukaryota</taxon>
        <taxon>Fungi</taxon>
        <taxon>Dikarya</taxon>
        <taxon>Basidiomycota</taxon>
        <taxon>Agaricomycotina</taxon>
        <taxon>Agaricomycetes</taxon>
        <taxon>Agaricomycetidae</taxon>
        <taxon>Agaricales</taxon>
        <taxon>Marasmiineae</taxon>
        <taxon>Marasmiaceae</taxon>
        <taxon>Marasmius</taxon>
    </lineage>
</organism>
<evidence type="ECO:0000256" key="1">
    <source>
        <dbReference type="SAM" id="MobiDB-lite"/>
    </source>
</evidence>
<proteinExistence type="predicted"/>
<evidence type="ECO:0000313" key="2">
    <source>
        <dbReference type="EMBL" id="KAL0567128.1"/>
    </source>
</evidence>
<feature type="region of interest" description="Disordered" evidence="1">
    <location>
        <begin position="59"/>
        <end position="120"/>
    </location>
</feature>
<accession>A0ABR3EW30</accession>
<protein>
    <submittedName>
        <fullName evidence="2">Uncharacterized protein</fullName>
    </submittedName>
</protein>
<reference evidence="2 3" key="1">
    <citation type="submission" date="2024-02" db="EMBL/GenBank/DDBJ databases">
        <title>A draft genome for the cacao thread blight pathogen Marasmius crinis-equi.</title>
        <authorList>
            <person name="Cohen S.P."/>
            <person name="Baruah I.K."/>
            <person name="Amoako-Attah I."/>
            <person name="Bukari Y."/>
            <person name="Meinhardt L.W."/>
            <person name="Bailey B.A."/>
        </authorList>
    </citation>
    <scope>NUCLEOTIDE SEQUENCE [LARGE SCALE GENOMIC DNA]</scope>
    <source>
        <strain evidence="2 3">GH-76</strain>
    </source>
</reference>
<gene>
    <name evidence="2" type="ORF">V5O48_014866</name>
</gene>
<evidence type="ECO:0000313" key="3">
    <source>
        <dbReference type="Proteomes" id="UP001465976"/>
    </source>
</evidence>
<dbReference type="EMBL" id="JBAHYK010001668">
    <property type="protein sequence ID" value="KAL0567128.1"/>
    <property type="molecule type" value="Genomic_DNA"/>
</dbReference>
<feature type="compositionally biased region" description="Basic and acidic residues" evidence="1">
    <location>
        <begin position="105"/>
        <end position="120"/>
    </location>
</feature>
<dbReference type="Proteomes" id="UP001465976">
    <property type="component" value="Unassembled WGS sequence"/>
</dbReference>